<feature type="compositionally biased region" description="Polar residues" evidence="4">
    <location>
        <begin position="878"/>
        <end position="892"/>
    </location>
</feature>
<proteinExistence type="predicted"/>
<name>A0A8B7CM28_PHODC</name>
<keyword evidence="3" id="KW-0131">Cell cycle</keyword>
<dbReference type="Pfam" id="PF04821">
    <property type="entry name" value="TIMELESS"/>
    <property type="match status" value="1"/>
</dbReference>
<feature type="compositionally biased region" description="Basic residues" evidence="4">
    <location>
        <begin position="554"/>
        <end position="566"/>
    </location>
</feature>
<protein>
    <submittedName>
        <fullName evidence="7">Protein timeless homolog</fullName>
    </submittedName>
</protein>
<feature type="region of interest" description="Disordered" evidence="4">
    <location>
        <begin position="878"/>
        <end position="899"/>
    </location>
</feature>
<evidence type="ECO:0000313" key="6">
    <source>
        <dbReference type="Proteomes" id="UP000228380"/>
    </source>
</evidence>
<reference evidence="7" key="1">
    <citation type="submission" date="2025-08" db="UniProtKB">
        <authorList>
            <consortium name="RefSeq"/>
        </authorList>
    </citation>
    <scope>IDENTIFICATION</scope>
    <source>
        <tissue evidence="7">Young leaves</tissue>
    </source>
</reference>
<keyword evidence="6" id="KW-1185">Reference proteome</keyword>
<feature type="domain" description="Timeless N-terminal" evidence="5">
    <location>
        <begin position="27"/>
        <end position="286"/>
    </location>
</feature>
<dbReference type="InterPro" id="IPR006906">
    <property type="entry name" value="Timeless_N"/>
</dbReference>
<evidence type="ECO:0000256" key="2">
    <source>
        <dbReference type="ARBA" id="ARBA00023242"/>
    </source>
</evidence>
<dbReference type="KEGG" id="pda:103716005"/>
<gene>
    <name evidence="7" type="primary">LOC103716005</name>
</gene>
<dbReference type="AlphaFoldDB" id="A0A8B7CM28"/>
<dbReference type="GO" id="GO:0003677">
    <property type="term" value="F:DNA binding"/>
    <property type="evidence" value="ECO:0007669"/>
    <property type="project" value="TreeGrafter"/>
</dbReference>
<evidence type="ECO:0000256" key="4">
    <source>
        <dbReference type="SAM" id="MobiDB-lite"/>
    </source>
</evidence>
<keyword evidence="2" id="KW-0539">Nucleus</keyword>
<dbReference type="GeneID" id="103716005"/>
<dbReference type="GO" id="GO:0006281">
    <property type="term" value="P:DNA repair"/>
    <property type="evidence" value="ECO:0007669"/>
    <property type="project" value="TreeGrafter"/>
</dbReference>
<dbReference type="GO" id="GO:0031298">
    <property type="term" value="C:replication fork protection complex"/>
    <property type="evidence" value="ECO:0007669"/>
    <property type="project" value="TreeGrafter"/>
</dbReference>
<dbReference type="GO" id="GO:0043111">
    <property type="term" value="P:replication fork arrest"/>
    <property type="evidence" value="ECO:0007669"/>
    <property type="project" value="TreeGrafter"/>
</dbReference>
<dbReference type="RefSeq" id="XP_008802054.2">
    <property type="nucleotide sequence ID" value="XM_008803832.3"/>
</dbReference>
<organism evidence="6 7">
    <name type="scientific">Phoenix dactylifera</name>
    <name type="common">Date palm</name>
    <dbReference type="NCBI Taxonomy" id="42345"/>
    <lineage>
        <taxon>Eukaryota</taxon>
        <taxon>Viridiplantae</taxon>
        <taxon>Streptophyta</taxon>
        <taxon>Embryophyta</taxon>
        <taxon>Tracheophyta</taxon>
        <taxon>Spermatophyta</taxon>
        <taxon>Magnoliopsida</taxon>
        <taxon>Liliopsida</taxon>
        <taxon>Arecaceae</taxon>
        <taxon>Coryphoideae</taxon>
        <taxon>Phoeniceae</taxon>
        <taxon>Phoenix</taxon>
    </lineage>
</organism>
<sequence length="1113" mass="126341">MDTEGLSIICAGLGFAEEDENGIVTGYSKSEYCLDNLKDLQRFLRRDDPQRRDVFKQICKWNTVSRDLIPIIEHYQSDWHLVIGAVKILVFLTMPIDPASDDIAQQIEYLWDLKAAMTRNVTVAVIVSLLEDPLEHLECNAFTEDDWKLVQLVLTLFRNLLAIQEITLQQKTSGSATQFMCLTDRFLELMFQENVMDLILVLTQHVDSSAYLQQDNLLLLEIFHYIVLGRDPELIAGASRQGSKVTGDITTSVDSLRSIMEEEGIKRRNMRLRNFERHSQFSGTFTCLTMDGSKTLFKGNPSSASGNGLLNVRKVQRGPLKRTAWDHGSLSLPKESTLELLHNFLNQFLSGGYNVLMQSLREDINKEHQSIQNTDVITFFQLARFVLAFQYRKASSSKKPGIEGPTSEALPDHENVENLSFHGNLCGPIAATINEAMFLLVISKWREAFEGLKETNNHKSLSAAGSLMKSMICMLDLVLKLLPEDAKEPRTARILLYKLFYDQTEQGLTQFLLNLFKSFDTHKQPKSDLADLLEIIHVVLRLMEKLQAHGTLRVSKKSRKVRKKKTQKENDEVEAEKLREHANTWNADEQTNEIGRPTSQPFTNSNNLVTKEPSAISVFVDKGGANQEGNSVPNPVAEPDMPLQDTGHLEDDLSILDRDKENNPIALAYETADSSNDDQLPATTEVDFNISRLVTSFANNAVLHNLCWLLKYYKSNSASTNHYIICMLRRFCDDLEISPMLYQLSLLTTFYAILADEKSTSKAYANIVNFLTKLVRKMLKIMKKQPLLFVEILFWKARKECHCINAEALMSDIANLKKDIRVWDNDEVGLPNGGSIQKSIADSLGDDEADLIPHDIHDQREEILSDGSREDDLCQTKQTMGKRNNKRSTLNNEPEKDRSCRRKRVRAFNKEQELEIKVLFERFKNHRRCSHMIAKALDGDNTYTAAQVSRKLKQLGLLAPQEKRSTNVEKLSCNKEIIDRGEQSDEETLLAIKLRSQRTKSKLLVKETPMTSISQHKETSTGQDSDFKTLSTIFKDMVSQHELGPSHKGEHEAVVFAAMDDRFQAELDNLGNREQDGVNELEDLVDSGDDLLAVPKKIGFKRSLKLVVDDEDD</sequence>
<evidence type="ECO:0000256" key="3">
    <source>
        <dbReference type="ARBA" id="ARBA00023306"/>
    </source>
</evidence>
<feature type="region of interest" description="Disordered" evidence="4">
    <location>
        <begin position="553"/>
        <end position="576"/>
    </location>
</feature>
<dbReference type="Proteomes" id="UP000228380">
    <property type="component" value="Unplaced"/>
</dbReference>
<comment type="subcellular location">
    <subcellularLocation>
        <location evidence="1">Nucleus</location>
    </subcellularLocation>
</comment>
<dbReference type="GO" id="GO:0000076">
    <property type="term" value="P:DNA replication checkpoint signaling"/>
    <property type="evidence" value="ECO:0007669"/>
    <property type="project" value="TreeGrafter"/>
</dbReference>
<evidence type="ECO:0000259" key="5">
    <source>
        <dbReference type="Pfam" id="PF04821"/>
    </source>
</evidence>
<feature type="compositionally biased region" description="Basic and acidic residues" evidence="4">
    <location>
        <begin position="567"/>
        <end position="576"/>
    </location>
</feature>
<dbReference type="InterPro" id="IPR044998">
    <property type="entry name" value="Timeless"/>
</dbReference>
<accession>A0A8B7CM28</accession>
<dbReference type="PANTHER" id="PTHR22940:SF4">
    <property type="entry name" value="PROTEIN TIMELESS HOMOLOG"/>
    <property type="match status" value="1"/>
</dbReference>
<dbReference type="OrthoDB" id="310853at2759"/>
<evidence type="ECO:0000313" key="7">
    <source>
        <dbReference type="RefSeq" id="XP_008802054.2"/>
    </source>
</evidence>
<evidence type="ECO:0000256" key="1">
    <source>
        <dbReference type="ARBA" id="ARBA00004123"/>
    </source>
</evidence>
<dbReference type="PANTHER" id="PTHR22940">
    <property type="entry name" value="TIMEOUT/TIMELESS-2"/>
    <property type="match status" value="1"/>
</dbReference>